<proteinExistence type="predicted"/>
<comment type="caution">
    <text evidence="1">The sequence shown here is derived from an EMBL/GenBank/DDBJ whole genome shotgun (WGS) entry which is preliminary data.</text>
</comment>
<keyword evidence="2" id="KW-1185">Reference proteome</keyword>
<evidence type="ECO:0000313" key="1">
    <source>
        <dbReference type="EMBL" id="KAJ8866199.1"/>
    </source>
</evidence>
<sequence>MCKIHDIHNAKYCRDVATVQFCAGSLRSSPGESRKYVIAEFVFSPLPTLNICLGSAVHVLHCSSISLFLSYCCVQQWRRNEKTLRGNLNIAGTFQIPSEPWMESM</sequence>
<name>A0ABQ9G136_9NEOP</name>
<dbReference type="Proteomes" id="UP001159363">
    <property type="component" value="Chromosome 16"/>
</dbReference>
<protein>
    <submittedName>
        <fullName evidence="1">Uncharacterized protein</fullName>
    </submittedName>
</protein>
<organism evidence="1 2">
    <name type="scientific">Dryococelus australis</name>
    <dbReference type="NCBI Taxonomy" id="614101"/>
    <lineage>
        <taxon>Eukaryota</taxon>
        <taxon>Metazoa</taxon>
        <taxon>Ecdysozoa</taxon>
        <taxon>Arthropoda</taxon>
        <taxon>Hexapoda</taxon>
        <taxon>Insecta</taxon>
        <taxon>Pterygota</taxon>
        <taxon>Neoptera</taxon>
        <taxon>Polyneoptera</taxon>
        <taxon>Phasmatodea</taxon>
        <taxon>Verophasmatodea</taxon>
        <taxon>Anareolatae</taxon>
        <taxon>Phasmatidae</taxon>
        <taxon>Eurycanthinae</taxon>
        <taxon>Dryococelus</taxon>
    </lineage>
</organism>
<dbReference type="EMBL" id="JARBHB010000017">
    <property type="protein sequence ID" value="KAJ8866199.1"/>
    <property type="molecule type" value="Genomic_DNA"/>
</dbReference>
<reference evidence="1 2" key="1">
    <citation type="submission" date="2023-02" db="EMBL/GenBank/DDBJ databases">
        <title>LHISI_Scaffold_Assembly.</title>
        <authorList>
            <person name="Stuart O.P."/>
            <person name="Cleave R."/>
            <person name="Magrath M.J.L."/>
            <person name="Mikheyev A.S."/>
        </authorList>
    </citation>
    <scope>NUCLEOTIDE SEQUENCE [LARGE SCALE GENOMIC DNA]</scope>
    <source>
        <strain evidence="1">Daus_M_001</strain>
        <tissue evidence="1">Leg muscle</tissue>
    </source>
</reference>
<gene>
    <name evidence="1" type="ORF">PR048_033723</name>
</gene>
<accession>A0ABQ9G136</accession>
<evidence type="ECO:0000313" key="2">
    <source>
        <dbReference type="Proteomes" id="UP001159363"/>
    </source>
</evidence>